<keyword evidence="2 4" id="KW-0863">Zinc-finger</keyword>
<accession>A0A0C3SD41</accession>
<evidence type="ECO:0000256" key="4">
    <source>
        <dbReference type="PROSITE-ProRule" id="PRU00175"/>
    </source>
</evidence>
<protein>
    <recommendedName>
        <fullName evidence="7">RING-type domain-containing protein</fullName>
    </recommendedName>
</protein>
<dbReference type="OrthoDB" id="6105938at2759"/>
<dbReference type="HOGENOM" id="CLU_321346_0_0_1"/>
<feature type="compositionally biased region" description="Basic and acidic residues" evidence="6">
    <location>
        <begin position="764"/>
        <end position="789"/>
    </location>
</feature>
<keyword evidence="3" id="KW-0862">Zinc</keyword>
<sequence length="902" mass="96959">MLIVHPTSTCDVCLEPYSWTNTSSTPHAIACGHVFCLQCLLSTHPSNCPLCRKAYIPERVKKLHVDPHSETMEDDVLFQINRRLRRLALTSGENTPEGEAMDVIREVNGWLASRGQGDSVYRPLRYAVAALHRYIAVQREASTTREAIEKQEQEFSKYMRLRDLDLQTARTIEENLLDRLQRTEEEYEEKLVRAERSRAEMEVEFVRMRAEHAQFRDELAKYRSQYVPQVSSARSAYHDRPVTSMSRYSVPSNPVIPGYPGSARNPASHIYSEPLRPIDAFPAIVEDDEPAPRSKDSSRPPVVIPGASAAKKVIPPPPAPPRTRNSDYIVSPSVYVIPDPRQPTHATGNGVPMSIYDQDTPRAAVPNAVIPPRPQTPPYGFVPGVGYVPRASSPPQHIPAHAAPAEPAVGQLMLYSQSSEPIDITTGRTVEAAARAFAISSGEVETRDSTWGHIGNSITTRSNVSTSSLATTVATTNRVPLTSSTTSASASFRSLAILAAPAGPARSPSPAASRPERRRVASPEPSLASTWGTVPSARSSRSSGIGDLQLTSLPAALAEMDFASRNVSHSSSMADLRLGRLPDASASAASLVNDNDSDSEDVGSGTPRVSSGRSISLWPGATPTSASAIQGPQGADGTHASASRARFPDGSGDSSSRAAVPVLPPAGLGLALSGPNSSQQQVSGQEDLHHVNHSLMQLVTETRNSRRRSRRLSSSDVESSAGFRSQSREARLQRVGPAQVADEMGVVRRADPAPSANGSLPGIHTDRVPGPRMRHDPPQESRDASDADVRRRRRHSTMTAAPQMASSVSFHSERDVPHTAVAPELSPRSRSQSQHFGSFDSTGGPPPVLGGSSLLLSFAPPGPTTSAATTSTGEPSSIRAPRPINGGHTRNIFALWNSRHAH</sequence>
<dbReference type="GO" id="GO:0008270">
    <property type="term" value="F:zinc ion binding"/>
    <property type="evidence" value="ECO:0007669"/>
    <property type="project" value="UniProtKB-KW"/>
</dbReference>
<feature type="compositionally biased region" description="Polar residues" evidence="6">
    <location>
        <begin position="527"/>
        <end position="543"/>
    </location>
</feature>
<organism evidence="8 9">
    <name type="scientific">Phlebiopsis gigantea (strain 11061_1 CR5-6)</name>
    <name type="common">White-rot fungus</name>
    <name type="synonym">Peniophora gigantea</name>
    <dbReference type="NCBI Taxonomy" id="745531"/>
    <lineage>
        <taxon>Eukaryota</taxon>
        <taxon>Fungi</taxon>
        <taxon>Dikarya</taxon>
        <taxon>Basidiomycota</taxon>
        <taxon>Agaricomycotina</taxon>
        <taxon>Agaricomycetes</taxon>
        <taxon>Polyporales</taxon>
        <taxon>Phanerochaetaceae</taxon>
        <taxon>Phlebiopsis</taxon>
    </lineage>
</organism>
<dbReference type="InterPro" id="IPR017907">
    <property type="entry name" value="Znf_RING_CS"/>
</dbReference>
<keyword evidence="1" id="KW-0479">Metal-binding</keyword>
<feature type="region of interest" description="Disordered" evidence="6">
    <location>
        <begin position="667"/>
        <end position="686"/>
    </location>
</feature>
<dbReference type="AlphaFoldDB" id="A0A0C3SD41"/>
<feature type="compositionally biased region" description="Low complexity" evidence="6">
    <location>
        <begin position="502"/>
        <end position="513"/>
    </location>
</feature>
<feature type="coiled-coil region" evidence="5">
    <location>
        <begin position="134"/>
        <end position="211"/>
    </location>
</feature>
<feature type="region of interest" description="Disordered" evidence="6">
    <location>
        <begin position="502"/>
        <end position="546"/>
    </location>
</feature>
<evidence type="ECO:0000313" key="9">
    <source>
        <dbReference type="Proteomes" id="UP000053257"/>
    </source>
</evidence>
<dbReference type="PROSITE" id="PS50089">
    <property type="entry name" value="ZF_RING_2"/>
    <property type="match status" value="1"/>
</dbReference>
<dbReference type="PROSITE" id="PS00518">
    <property type="entry name" value="ZF_RING_1"/>
    <property type="match status" value="1"/>
</dbReference>
<dbReference type="Pfam" id="PF14634">
    <property type="entry name" value="zf-RING_5"/>
    <property type="match status" value="1"/>
</dbReference>
<feature type="compositionally biased region" description="Polar residues" evidence="6">
    <location>
        <begin position="828"/>
        <end position="840"/>
    </location>
</feature>
<dbReference type="InterPro" id="IPR013083">
    <property type="entry name" value="Znf_RING/FYVE/PHD"/>
</dbReference>
<gene>
    <name evidence="8" type="ORF">PHLGIDRAFT_333860</name>
</gene>
<evidence type="ECO:0000259" key="7">
    <source>
        <dbReference type="PROSITE" id="PS50089"/>
    </source>
</evidence>
<dbReference type="EMBL" id="KN840467">
    <property type="protein sequence ID" value="KIP09345.1"/>
    <property type="molecule type" value="Genomic_DNA"/>
</dbReference>
<dbReference type="InterPro" id="IPR001841">
    <property type="entry name" value="Znf_RING"/>
</dbReference>
<evidence type="ECO:0000256" key="2">
    <source>
        <dbReference type="ARBA" id="ARBA00022771"/>
    </source>
</evidence>
<keyword evidence="9" id="KW-1185">Reference proteome</keyword>
<feature type="compositionally biased region" description="Low complexity" evidence="6">
    <location>
        <begin position="849"/>
        <end position="877"/>
    </location>
</feature>
<evidence type="ECO:0000313" key="8">
    <source>
        <dbReference type="EMBL" id="KIP09345.1"/>
    </source>
</evidence>
<dbReference type="SUPFAM" id="SSF57850">
    <property type="entry name" value="RING/U-box"/>
    <property type="match status" value="1"/>
</dbReference>
<feature type="region of interest" description="Disordered" evidence="6">
    <location>
        <begin position="590"/>
        <end position="662"/>
    </location>
</feature>
<proteinExistence type="predicted"/>
<feature type="compositionally biased region" description="Polar residues" evidence="6">
    <location>
        <begin position="797"/>
        <end position="810"/>
    </location>
</feature>
<dbReference type="CDD" id="cd16564">
    <property type="entry name" value="RING-HC_RNF222"/>
    <property type="match status" value="1"/>
</dbReference>
<dbReference type="Gene3D" id="3.30.40.10">
    <property type="entry name" value="Zinc/RING finger domain, C3HC4 (zinc finger)"/>
    <property type="match status" value="1"/>
</dbReference>
<feature type="region of interest" description="Disordered" evidence="6">
    <location>
        <begin position="288"/>
        <end position="327"/>
    </location>
</feature>
<evidence type="ECO:0000256" key="6">
    <source>
        <dbReference type="SAM" id="MobiDB-lite"/>
    </source>
</evidence>
<evidence type="ECO:0000256" key="3">
    <source>
        <dbReference type="ARBA" id="ARBA00022833"/>
    </source>
</evidence>
<name>A0A0C3SD41_PHLG1</name>
<feature type="region of interest" description="Disordered" evidence="6">
    <location>
        <begin position="700"/>
        <end position="888"/>
    </location>
</feature>
<keyword evidence="5" id="KW-0175">Coiled coil</keyword>
<dbReference type="STRING" id="745531.A0A0C3SD41"/>
<dbReference type="Proteomes" id="UP000053257">
    <property type="component" value="Unassembled WGS sequence"/>
</dbReference>
<dbReference type="SMART" id="SM00184">
    <property type="entry name" value="RING"/>
    <property type="match status" value="1"/>
</dbReference>
<feature type="domain" description="RING-type" evidence="7">
    <location>
        <begin position="10"/>
        <end position="52"/>
    </location>
</feature>
<evidence type="ECO:0000256" key="1">
    <source>
        <dbReference type="ARBA" id="ARBA00022723"/>
    </source>
</evidence>
<reference evidence="8 9" key="1">
    <citation type="journal article" date="2014" name="PLoS Genet.">
        <title>Analysis of the Phlebiopsis gigantea genome, transcriptome and secretome provides insight into its pioneer colonization strategies of wood.</title>
        <authorList>
            <person name="Hori C."/>
            <person name="Ishida T."/>
            <person name="Igarashi K."/>
            <person name="Samejima M."/>
            <person name="Suzuki H."/>
            <person name="Master E."/>
            <person name="Ferreira P."/>
            <person name="Ruiz-Duenas F.J."/>
            <person name="Held B."/>
            <person name="Canessa P."/>
            <person name="Larrondo L.F."/>
            <person name="Schmoll M."/>
            <person name="Druzhinina I.S."/>
            <person name="Kubicek C.P."/>
            <person name="Gaskell J.A."/>
            <person name="Kersten P."/>
            <person name="St John F."/>
            <person name="Glasner J."/>
            <person name="Sabat G."/>
            <person name="Splinter BonDurant S."/>
            <person name="Syed K."/>
            <person name="Yadav J."/>
            <person name="Mgbeahuruike A.C."/>
            <person name="Kovalchuk A."/>
            <person name="Asiegbu F.O."/>
            <person name="Lackner G."/>
            <person name="Hoffmeister D."/>
            <person name="Rencoret J."/>
            <person name="Gutierrez A."/>
            <person name="Sun H."/>
            <person name="Lindquist E."/>
            <person name="Barry K."/>
            <person name="Riley R."/>
            <person name="Grigoriev I.V."/>
            <person name="Henrissat B."/>
            <person name="Kues U."/>
            <person name="Berka R.M."/>
            <person name="Martinez A.T."/>
            <person name="Covert S.F."/>
            <person name="Blanchette R.A."/>
            <person name="Cullen D."/>
        </authorList>
    </citation>
    <scope>NUCLEOTIDE SEQUENCE [LARGE SCALE GENOMIC DNA]</scope>
    <source>
        <strain evidence="8 9">11061_1 CR5-6</strain>
    </source>
</reference>
<evidence type="ECO:0000256" key="5">
    <source>
        <dbReference type="SAM" id="Coils"/>
    </source>
</evidence>